<name>A0A0V1C0X2_TRISP</name>
<evidence type="ECO:0000313" key="1">
    <source>
        <dbReference type="EMBL" id="KRY42848.1"/>
    </source>
</evidence>
<dbReference type="EMBL" id="JYDH01000003">
    <property type="protein sequence ID" value="KRY42848.1"/>
    <property type="molecule type" value="Genomic_DNA"/>
</dbReference>
<comment type="caution">
    <text evidence="1">The sequence shown here is derived from an EMBL/GenBank/DDBJ whole genome shotgun (WGS) entry which is preliminary data.</text>
</comment>
<dbReference type="Proteomes" id="UP000054776">
    <property type="component" value="Unassembled WGS sequence"/>
</dbReference>
<gene>
    <name evidence="1" type="ORF">T01_2583</name>
</gene>
<dbReference type="InParanoid" id="A0A0V1C0X2"/>
<protein>
    <submittedName>
        <fullName evidence="1">Uncharacterized protein</fullName>
    </submittedName>
</protein>
<proteinExistence type="predicted"/>
<sequence>MLSNEASDYVYRRLDLSPLPAARQQQQQAETTDEGSLPVYFCSIFMLRNWLNNMSAATCNL</sequence>
<accession>A0A0V1C0X2</accession>
<organism evidence="1 2">
    <name type="scientific">Trichinella spiralis</name>
    <name type="common">Trichina worm</name>
    <dbReference type="NCBI Taxonomy" id="6334"/>
    <lineage>
        <taxon>Eukaryota</taxon>
        <taxon>Metazoa</taxon>
        <taxon>Ecdysozoa</taxon>
        <taxon>Nematoda</taxon>
        <taxon>Enoplea</taxon>
        <taxon>Dorylaimia</taxon>
        <taxon>Trichinellida</taxon>
        <taxon>Trichinellidae</taxon>
        <taxon>Trichinella</taxon>
    </lineage>
</organism>
<reference evidence="1 2" key="1">
    <citation type="submission" date="2015-01" db="EMBL/GenBank/DDBJ databases">
        <title>Evolution of Trichinella species and genotypes.</title>
        <authorList>
            <person name="Korhonen P.K."/>
            <person name="Edoardo P."/>
            <person name="Giuseppe L.R."/>
            <person name="Gasser R.B."/>
        </authorList>
    </citation>
    <scope>NUCLEOTIDE SEQUENCE [LARGE SCALE GENOMIC DNA]</scope>
    <source>
        <strain evidence="1">ISS3</strain>
    </source>
</reference>
<dbReference type="AlphaFoldDB" id="A0A0V1C0X2"/>
<keyword evidence="2" id="KW-1185">Reference proteome</keyword>
<evidence type="ECO:0000313" key="2">
    <source>
        <dbReference type="Proteomes" id="UP000054776"/>
    </source>
</evidence>